<dbReference type="Gene3D" id="1.20.5.340">
    <property type="match status" value="1"/>
</dbReference>
<keyword evidence="1" id="KW-0175">Coiled coil</keyword>
<evidence type="ECO:0000256" key="1">
    <source>
        <dbReference type="SAM" id="Coils"/>
    </source>
</evidence>
<organism evidence="3 4">
    <name type="scientific">Pleurodeles waltl</name>
    <name type="common">Iberian ribbed newt</name>
    <dbReference type="NCBI Taxonomy" id="8319"/>
    <lineage>
        <taxon>Eukaryota</taxon>
        <taxon>Metazoa</taxon>
        <taxon>Chordata</taxon>
        <taxon>Craniata</taxon>
        <taxon>Vertebrata</taxon>
        <taxon>Euteleostomi</taxon>
        <taxon>Amphibia</taxon>
        <taxon>Batrachia</taxon>
        <taxon>Caudata</taxon>
        <taxon>Salamandroidea</taxon>
        <taxon>Salamandridae</taxon>
        <taxon>Pleurodelinae</taxon>
        <taxon>Pleurodeles</taxon>
    </lineage>
</organism>
<reference evidence="3" key="1">
    <citation type="journal article" date="2022" name="bioRxiv">
        <title>Sequencing and chromosome-scale assembly of the giantPleurodeles waltlgenome.</title>
        <authorList>
            <person name="Brown T."/>
            <person name="Elewa A."/>
            <person name="Iarovenko S."/>
            <person name="Subramanian E."/>
            <person name="Araus A.J."/>
            <person name="Petzold A."/>
            <person name="Susuki M."/>
            <person name="Suzuki K.-i.T."/>
            <person name="Hayashi T."/>
            <person name="Toyoda A."/>
            <person name="Oliveira C."/>
            <person name="Osipova E."/>
            <person name="Leigh N.D."/>
            <person name="Simon A."/>
            <person name="Yun M.H."/>
        </authorList>
    </citation>
    <scope>NUCLEOTIDE SEQUENCE</scope>
    <source>
        <strain evidence="3">20211129_DDA</strain>
        <tissue evidence="3">Liver</tissue>
    </source>
</reference>
<dbReference type="EMBL" id="JANPWB010000007">
    <property type="protein sequence ID" value="KAJ1170325.1"/>
    <property type="molecule type" value="Genomic_DNA"/>
</dbReference>
<comment type="caution">
    <text evidence="3">The sequence shown here is derived from an EMBL/GenBank/DDBJ whole genome shotgun (WGS) entry which is preliminary data.</text>
</comment>
<dbReference type="SUPFAM" id="SSF57997">
    <property type="entry name" value="Tropomyosin"/>
    <property type="match status" value="1"/>
</dbReference>
<sequence>MGVLPAYILMAFVVSWATLCLPLCAPLLQTMGRHKARQDKLNFGGRGPTWQAGDEAQHGAFPERTGGADCSNVALKELLDDVKTTLKATDMKLDILTKRLDQVKQRVDKHEHRLDLLEGHVSDTDDNLTESKVHLLKMDKVLGIIKAKNEDL</sequence>
<evidence type="ECO:0000256" key="2">
    <source>
        <dbReference type="SAM" id="Phobius"/>
    </source>
</evidence>
<proteinExistence type="predicted"/>
<dbReference type="Proteomes" id="UP001066276">
    <property type="component" value="Chromosome 4_1"/>
</dbReference>
<feature type="coiled-coil region" evidence="1">
    <location>
        <begin position="86"/>
        <end position="120"/>
    </location>
</feature>
<evidence type="ECO:0000313" key="3">
    <source>
        <dbReference type="EMBL" id="KAJ1170325.1"/>
    </source>
</evidence>
<dbReference type="AlphaFoldDB" id="A0AAV7T270"/>
<keyword evidence="2" id="KW-1133">Transmembrane helix</keyword>
<accession>A0AAV7T270</accession>
<protein>
    <submittedName>
        <fullName evidence="3">Uncharacterized protein</fullName>
    </submittedName>
</protein>
<keyword evidence="4" id="KW-1185">Reference proteome</keyword>
<keyword evidence="2" id="KW-0812">Transmembrane</keyword>
<feature type="transmembrane region" description="Helical" evidence="2">
    <location>
        <begin position="6"/>
        <end position="28"/>
    </location>
</feature>
<name>A0AAV7T270_PLEWA</name>
<evidence type="ECO:0000313" key="4">
    <source>
        <dbReference type="Proteomes" id="UP001066276"/>
    </source>
</evidence>
<keyword evidence="2" id="KW-0472">Membrane</keyword>
<gene>
    <name evidence="3" type="ORF">NDU88_002203</name>
</gene>